<feature type="binding site" evidence="4">
    <location>
        <position position="89"/>
    </location>
    <ligand>
        <name>Zn(2+)</name>
        <dbReference type="ChEBI" id="CHEBI:29105"/>
    </ligand>
</feature>
<accession>A0A9D1E7A7</accession>
<keyword evidence="2 4" id="KW-0479">Metal-binding</keyword>
<reference evidence="5" key="2">
    <citation type="journal article" date="2021" name="PeerJ">
        <title>Extensive microbial diversity within the chicken gut microbiome revealed by metagenomics and culture.</title>
        <authorList>
            <person name="Gilroy R."/>
            <person name="Ravi A."/>
            <person name="Getino M."/>
            <person name="Pursley I."/>
            <person name="Horton D.L."/>
            <person name="Alikhan N.F."/>
            <person name="Baker D."/>
            <person name="Gharbi K."/>
            <person name="Hall N."/>
            <person name="Watson M."/>
            <person name="Adriaenssens E.M."/>
            <person name="Foster-Nyarko E."/>
            <person name="Jarju S."/>
            <person name="Secka A."/>
            <person name="Antonio M."/>
            <person name="Oren A."/>
            <person name="Chaudhuri R.R."/>
            <person name="La Ragione R."/>
            <person name="Hildebrand F."/>
            <person name="Pallen M.J."/>
        </authorList>
    </citation>
    <scope>NUCLEOTIDE SEQUENCE</scope>
    <source>
        <strain evidence="5">ChiSjej5B23-6657</strain>
    </source>
</reference>
<dbReference type="Pfam" id="PF01155">
    <property type="entry name" value="HypA"/>
    <property type="match status" value="1"/>
</dbReference>
<evidence type="ECO:0000256" key="4">
    <source>
        <dbReference type="HAMAP-Rule" id="MF_00213"/>
    </source>
</evidence>
<organism evidence="5 6">
    <name type="scientific">Candidatus Pullilachnospira gallistercoris</name>
    <dbReference type="NCBI Taxonomy" id="2840911"/>
    <lineage>
        <taxon>Bacteria</taxon>
        <taxon>Bacillati</taxon>
        <taxon>Bacillota</taxon>
        <taxon>Clostridia</taxon>
        <taxon>Lachnospirales</taxon>
        <taxon>Lachnospiraceae</taxon>
        <taxon>Lachnospiraceae incertae sedis</taxon>
        <taxon>Candidatus Pullilachnospira</taxon>
    </lineage>
</organism>
<dbReference type="Proteomes" id="UP000823912">
    <property type="component" value="Unassembled WGS sequence"/>
</dbReference>
<dbReference type="EMBL" id="DVHM01000007">
    <property type="protein sequence ID" value="HIR69759.1"/>
    <property type="molecule type" value="Genomic_DNA"/>
</dbReference>
<dbReference type="GO" id="GO:0016151">
    <property type="term" value="F:nickel cation binding"/>
    <property type="evidence" value="ECO:0007669"/>
    <property type="project" value="UniProtKB-UniRule"/>
</dbReference>
<dbReference type="PANTHER" id="PTHR34535">
    <property type="entry name" value="HYDROGENASE MATURATION FACTOR HYPA"/>
    <property type="match status" value="1"/>
</dbReference>
<keyword evidence="3 4" id="KW-0862">Zinc</keyword>
<evidence type="ECO:0000256" key="1">
    <source>
        <dbReference type="ARBA" id="ARBA00022596"/>
    </source>
</evidence>
<sequence length="113" mass="12451">MHEYHGAVEIIEHAEAHARERGHSKVTKINLVIGEGSGYSPEAVQGYFDEVSPGTMCEGAEISVRRTKVMLRCPKCHELFPKKPLQYNCPHCGTPGEPTDAGREMAIDSVESE</sequence>
<dbReference type="InterPro" id="IPR000688">
    <property type="entry name" value="HypA/HybF"/>
</dbReference>
<evidence type="ECO:0000313" key="6">
    <source>
        <dbReference type="Proteomes" id="UP000823912"/>
    </source>
</evidence>
<feature type="binding site" evidence="4">
    <location>
        <position position="73"/>
    </location>
    <ligand>
        <name>Zn(2+)</name>
        <dbReference type="ChEBI" id="CHEBI:29105"/>
    </ligand>
</feature>
<dbReference type="PIRSF" id="PIRSF004761">
    <property type="entry name" value="Hydrgn_mat_HypA"/>
    <property type="match status" value="1"/>
</dbReference>
<dbReference type="AlphaFoldDB" id="A0A9D1E7A7"/>
<protein>
    <recommendedName>
        <fullName evidence="4">Hydrogenase maturation factor HypA</fullName>
    </recommendedName>
</protein>
<feature type="binding site" evidence="4">
    <location>
        <position position="76"/>
    </location>
    <ligand>
        <name>Zn(2+)</name>
        <dbReference type="ChEBI" id="CHEBI:29105"/>
    </ligand>
</feature>
<evidence type="ECO:0000256" key="2">
    <source>
        <dbReference type="ARBA" id="ARBA00022723"/>
    </source>
</evidence>
<feature type="binding site" evidence="4">
    <location>
        <position position="92"/>
    </location>
    <ligand>
        <name>Zn(2+)</name>
        <dbReference type="ChEBI" id="CHEBI:29105"/>
    </ligand>
</feature>
<dbReference type="HAMAP" id="MF_00213">
    <property type="entry name" value="HypA_HybF"/>
    <property type="match status" value="1"/>
</dbReference>
<keyword evidence="1 4" id="KW-0533">Nickel</keyword>
<evidence type="ECO:0000256" key="3">
    <source>
        <dbReference type="ARBA" id="ARBA00022833"/>
    </source>
</evidence>
<dbReference type="GO" id="GO:0008270">
    <property type="term" value="F:zinc ion binding"/>
    <property type="evidence" value="ECO:0007669"/>
    <property type="project" value="UniProtKB-UniRule"/>
</dbReference>
<comment type="similarity">
    <text evidence="4">Belongs to the HypA/HybF family.</text>
</comment>
<dbReference type="Gene3D" id="3.30.2320.80">
    <property type="match status" value="1"/>
</dbReference>
<proteinExistence type="inferred from homology"/>
<comment type="caution">
    <text evidence="5">The sequence shown here is derived from an EMBL/GenBank/DDBJ whole genome shotgun (WGS) entry which is preliminary data.</text>
</comment>
<name>A0A9D1E7A7_9FIRM</name>
<feature type="binding site" evidence="4">
    <location>
        <position position="2"/>
    </location>
    <ligand>
        <name>Ni(2+)</name>
        <dbReference type="ChEBI" id="CHEBI:49786"/>
    </ligand>
</feature>
<evidence type="ECO:0000313" key="5">
    <source>
        <dbReference type="EMBL" id="HIR69759.1"/>
    </source>
</evidence>
<dbReference type="PANTHER" id="PTHR34535:SF3">
    <property type="entry name" value="HYDROGENASE MATURATION FACTOR HYPA"/>
    <property type="match status" value="1"/>
</dbReference>
<dbReference type="GO" id="GO:0051604">
    <property type="term" value="P:protein maturation"/>
    <property type="evidence" value="ECO:0007669"/>
    <property type="project" value="InterPro"/>
</dbReference>
<comment type="function">
    <text evidence="4">Involved in the maturation of [NiFe] hydrogenases. Required for nickel insertion into the metal center of the hydrogenase.</text>
</comment>
<gene>
    <name evidence="4" type="primary">hypA</name>
    <name evidence="5" type="ORF">IAA55_00575</name>
</gene>
<reference evidence="5" key="1">
    <citation type="submission" date="2020-10" db="EMBL/GenBank/DDBJ databases">
        <authorList>
            <person name="Gilroy R."/>
        </authorList>
    </citation>
    <scope>NUCLEOTIDE SEQUENCE</scope>
    <source>
        <strain evidence="5">ChiSjej5B23-6657</strain>
    </source>
</reference>